<keyword evidence="3" id="KW-1185">Reference proteome</keyword>
<evidence type="ECO:0000313" key="2">
    <source>
        <dbReference type="EMBL" id="MEO9246431.1"/>
    </source>
</evidence>
<dbReference type="Pfam" id="PF01839">
    <property type="entry name" value="FG-GAP"/>
    <property type="match status" value="1"/>
</dbReference>
<dbReference type="Proteomes" id="UP001484097">
    <property type="component" value="Unassembled WGS sequence"/>
</dbReference>
<protein>
    <submittedName>
        <fullName evidence="2">Uncharacterized protein</fullName>
    </submittedName>
</protein>
<dbReference type="InterPro" id="IPR013517">
    <property type="entry name" value="FG-GAP"/>
</dbReference>
<evidence type="ECO:0000313" key="3">
    <source>
        <dbReference type="Proteomes" id="UP001484097"/>
    </source>
</evidence>
<reference evidence="2 3" key="1">
    <citation type="submission" date="2024-05" db="EMBL/GenBank/DDBJ databases">
        <authorList>
            <person name="Yi C."/>
        </authorList>
    </citation>
    <scope>NUCLEOTIDE SEQUENCE [LARGE SCALE GENOMIC DNA]</scope>
    <source>
        <strain evidence="2 3">XS13</strain>
    </source>
</reference>
<keyword evidence="1" id="KW-0732">Signal</keyword>
<dbReference type="InterPro" id="IPR028994">
    <property type="entry name" value="Integrin_alpha_N"/>
</dbReference>
<accession>A0ABV0IE53</accession>
<dbReference type="EMBL" id="JBDXMX010000001">
    <property type="protein sequence ID" value="MEO9246431.1"/>
    <property type="molecule type" value="Genomic_DNA"/>
</dbReference>
<comment type="caution">
    <text evidence="2">The sequence shown here is derived from an EMBL/GenBank/DDBJ whole genome shotgun (WGS) entry which is preliminary data.</text>
</comment>
<evidence type="ECO:0000256" key="1">
    <source>
        <dbReference type="ARBA" id="ARBA00022729"/>
    </source>
</evidence>
<name>A0ABV0IE53_9MICC</name>
<proteinExistence type="predicted"/>
<sequence length="75" mass="7743">MSGVSFTTTGGTTISVEDVDADGHPEVFLSNPAVDGDVLAGRIYQGHFQPDGLGYALGPDALHSLANLINQSKEA</sequence>
<organism evidence="2 3">
    <name type="scientific">Citricoccus nitrophenolicus</name>
    <dbReference type="NCBI Taxonomy" id="863575"/>
    <lineage>
        <taxon>Bacteria</taxon>
        <taxon>Bacillati</taxon>
        <taxon>Actinomycetota</taxon>
        <taxon>Actinomycetes</taxon>
        <taxon>Micrococcales</taxon>
        <taxon>Micrococcaceae</taxon>
        <taxon>Citricoccus</taxon>
    </lineage>
</organism>
<dbReference type="SUPFAM" id="SSF69318">
    <property type="entry name" value="Integrin alpha N-terminal domain"/>
    <property type="match status" value="1"/>
</dbReference>
<dbReference type="RefSeq" id="WP_347918458.1">
    <property type="nucleotide sequence ID" value="NZ_JBDXMX010000001.1"/>
</dbReference>
<gene>
    <name evidence="2" type="ORF">ABDK96_01905</name>
</gene>